<dbReference type="CDD" id="cd09010">
    <property type="entry name" value="MTAP_SsMTAPII_like_MTIP"/>
    <property type="match status" value="1"/>
</dbReference>
<dbReference type="FunCoup" id="W2RSM8">
    <property type="interactions" value="400"/>
</dbReference>
<dbReference type="AlphaFoldDB" id="W2RSM8"/>
<comment type="similarity">
    <text evidence="4">Belongs to the PNP/MTAP phosphorylase family. MTAP subfamily.</text>
</comment>
<dbReference type="Pfam" id="PF01048">
    <property type="entry name" value="PNP_UDP_1"/>
    <property type="match status" value="1"/>
</dbReference>
<dbReference type="InterPro" id="IPR018099">
    <property type="entry name" value="Purine_phosphorylase-2_CS"/>
</dbReference>
<dbReference type="SUPFAM" id="SSF53167">
    <property type="entry name" value="Purine and uridine phosphorylases"/>
    <property type="match status" value="1"/>
</dbReference>
<dbReference type="EC" id="2.4.2.28" evidence="4"/>
<feature type="binding site" evidence="4">
    <location>
        <position position="200"/>
    </location>
    <ligand>
        <name>substrate</name>
    </ligand>
</feature>
<dbReference type="UniPathway" id="UPA00904">
    <property type="reaction ID" value="UER00873"/>
</dbReference>
<dbReference type="InterPro" id="IPR010044">
    <property type="entry name" value="MTAP"/>
</dbReference>
<dbReference type="eggNOG" id="KOG3985">
    <property type="taxonomic scope" value="Eukaryota"/>
</dbReference>
<proteinExistence type="inferred from homology"/>
<dbReference type="OrthoDB" id="431409at2759"/>
<dbReference type="GO" id="GO:0005634">
    <property type="term" value="C:nucleus"/>
    <property type="evidence" value="ECO:0007669"/>
    <property type="project" value="UniProtKB-SubCell"/>
</dbReference>
<dbReference type="GO" id="GO:0005829">
    <property type="term" value="C:cytosol"/>
    <property type="evidence" value="ECO:0007669"/>
    <property type="project" value="TreeGrafter"/>
</dbReference>
<dbReference type="GO" id="GO:0019509">
    <property type="term" value="P:L-methionine salvage from methylthioadenosine"/>
    <property type="evidence" value="ECO:0007669"/>
    <property type="project" value="UniProtKB-UniRule"/>
</dbReference>
<evidence type="ECO:0000256" key="4">
    <source>
        <dbReference type="HAMAP-Rule" id="MF_03155"/>
    </source>
</evidence>
<evidence type="ECO:0000256" key="1">
    <source>
        <dbReference type="ARBA" id="ARBA00022676"/>
    </source>
</evidence>
<accession>W2RSM8</accession>
<evidence type="ECO:0000256" key="3">
    <source>
        <dbReference type="ARBA" id="ARBA00022726"/>
    </source>
</evidence>
<comment type="catalytic activity">
    <reaction evidence="4">
        <text>S-methyl-5'-thioadenosine + phosphate = 5-(methylsulfanyl)-alpha-D-ribose 1-phosphate + adenine</text>
        <dbReference type="Rhea" id="RHEA:11852"/>
        <dbReference type="ChEBI" id="CHEBI:16708"/>
        <dbReference type="ChEBI" id="CHEBI:17509"/>
        <dbReference type="ChEBI" id="CHEBI:43474"/>
        <dbReference type="ChEBI" id="CHEBI:58533"/>
        <dbReference type="EC" id="2.4.2.28"/>
    </reaction>
</comment>
<organism evidence="6 7">
    <name type="scientific">Cyphellophora europaea (strain CBS 101466)</name>
    <name type="common">Phialophora europaea</name>
    <dbReference type="NCBI Taxonomy" id="1220924"/>
    <lineage>
        <taxon>Eukaryota</taxon>
        <taxon>Fungi</taxon>
        <taxon>Dikarya</taxon>
        <taxon>Ascomycota</taxon>
        <taxon>Pezizomycotina</taxon>
        <taxon>Eurotiomycetes</taxon>
        <taxon>Chaetothyriomycetidae</taxon>
        <taxon>Chaetothyriales</taxon>
        <taxon>Cyphellophoraceae</taxon>
        <taxon>Cyphellophora</taxon>
    </lineage>
</organism>
<keyword evidence="1 4" id="KW-0328">Glycosyltransferase</keyword>
<protein>
    <recommendedName>
        <fullName evidence="4">S-methyl-5'-thioadenosine phosphorylase</fullName>
        <ecNumber evidence="4">2.4.2.28</ecNumber>
    </recommendedName>
    <alternativeName>
        <fullName evidence="4">5'-methylthioadenosine phosphorylase</fullName>
        <shortName evidence="4">MTA phosphorylase</shortName>
        <shortName evidence="4">MTAP</shortName>
        <shortName evidence="4">MTAPase</shortName>
    </alternativeName>
</protein>
<evidence type="ECO:0000259" key="5">
    <source>
        <dbReference type="Pfam" id="PF01048"/>
    </source>
</evidence>
<comment type="subcellular location">
    <subcellularLocation>
        <location evidence="4">Cytoplasm</location>
    </subcellularLocation>
    <subcellularLocation>
        <location evidence="4">Nucleus</location>
    </subcellularLocation>
</comment>
<dbReference type="InterPro" id="IPR000845">
    <property type="entry name" value="Nucleoside_phosphorylase_d"/>
</dbReference>
<dbReference type="STRING" id="1220924.W2RSM8"/>
<dbReference type="FunFam" id="3.40.50.1580:FF:000008">
    <property type="entry name" value="S-methyl-5'-thioadenosine phosphorylase"/>
    <property type="match status" value="1"/>
</dbReference>
<keyword evidence="4" id="KW-0539">Nucleus</keyword>
<feature type="binding site" evidence="4">
    <location>
        <begin position="224"/>
        <end position="226"/>
    </location>
    <ligand>
        <name>substrate</name>
    </ligand>
</feature>
<reference evidence="6 7" key="1">
    <citation type="submission" date="2013-03" db="EMBL/GenBank/DDBJ databases">
        <title>The Genome Sequence of Phialophora europaea CBS 101466.</title>
        <authorList>
            <consortium name="The Broad Institute Genomics Platform"/>
            <person name="Cuomo C."/>
            <person name="de Hoog S."/>
            <person name="Gorbushina A."/>
            <person name="Walker B."/>
            <person name="Young S.K."/>
            <person name="Zeng Q."/>
            <person name="Gargeya S."/>
            <person name="Fitzgerald M."/>
            <person name="Haas B."/>
            <person name="Abouelleil A."/>
            <person name="Allen A.W."/>
            <person name="Alvarado L."/>
            <person name="Arachchi H.M."/>
            <person name="Berlin A.M."/>
            <person name="Chapman S.B."/>
            <person name="Gainer-Dewar J."/>
            <person name="Goldberg J."/>
            <person name="Griggs A."/>
            <person name="Gujja S."/>
            <person name="Hansen M."/>
            <person name="Howarth C."/>
            <person name="Imamovic A."/>
            <person name="Ireland A."/>
            <person name="Larimer J."/>
            <person name="McCowan C."/>
            <person name="Murphy C."/>
            <person name="Pearson M."/>
            <person name="Poon T.W."/>
            <person name="Priest M."/>
            <person name="Roberts A."/>
            <person name="Saif S."/>
            <person name="Shea T."/>
            <person name="Sisk P."/>
            <person name="Sykes S."/>
            <person name="Wortman J."/>
            <person name="Nusbaum C."/>
            <person name="Birren B."/>
        </authorList>
    </citation>
    <scope>NUCLEOTIDE SEQUENCE [LARGE SCALE GENOMIC DNA]</scope>
    <source>
        <strain evidence="6 7">CBS 101466</strain>
    </source>
</reference>
<keyword evidence="2 4" id="KW-0808">Transferase</keyword>
<dbReference type="Proteomes" id="UP000030752">
    <property type="component" value="Unassembled WGS sequence"/>
</dbReference>
<dbReference type="HOGENOM" id="CLU_054456_0_1_1"/>
<dbReference type="EMBL" id="KB822721">
    <property type="protein sequence ID" value="ETN39511.1"/>
    <property type="molecule type" value="Genomic_DNA"/>
</dbReference>
<keyword evidence="3 4" id="KW-0660">Purine salvage</keyword>
<sequence>MADLASSYSSPVPIAVIGGTGFYDLPGFKAVASLNITTPWGNPASPIVVLEHATPEGHTLPVAFLSRHGLNHEFSPADVPNRANIAALRHIGVRCIVSFSAAGSLREEIRPRDFVVPDQIIDRTWGRSNSFFEQGLVCHVPMADPYDDGIRQAVLKCAGVLEGGVKLHDKGTTVVIQGPTFSTRAESKMYRLWGGDVINMSTFPEAKLAREAEIGYGQIIMSTDYDCWKGEEDVSVEMVMGHMKANLGNAKHLVGAVLDELSKEQYGDLRAGKAWEGQRRFGVSTKKEGMGKQALEKLDWLFPGYFTDHGGRPA</sequence>
<dbReference type="PANTHER" id="PTHR42679:SF2">
    <property type="entry name" value="S-METHYL-5'-THIOADENOSINE PHOSPHORYLASE"/>
    <property type="match status" value="1"/>
</dbReference>
<gene>
    <name evidence="6" type="ORF">HMPREF1541_05737</name>
</gene>
<comment type="pathway">
    <text evidence="4">Amino-acid biosynthesis; L-methionine biosynthesis via salvage pathway; S-methyl-5-thio-alpha-D-ribose 1-phosphate from S-methyl-5'-thioadenosine (phosphorylase route): step 1/1.</text>
</comment>
<dbReference type="InParanoid" id="W2RSM8"/>
<dbReference type="PROSITE" id="PS01240">
    <property type="entry name" value="PNP_MTAP_2"/>
    <property type="match status" value="1"/>
</dbReference>
<dbReference type="NCBIfam" id="TIGR01694">
    <property type="entry name" value="MTAP"/>
    <property type="match status" value="1"/>
</dbReference>
<dbReference type="HAMAP" id="MF_01963">
    <property type="entry name" value="MTAP"/>
    <property type="match status" value="1"/>
</dbReference>
<dbReference type="GeneID" id="19973076"/>
<keyword evidence="4" id="KW-0963">Cytoplasm</keyword>
<comment type="function">
    <text evidence="4">Catalyzes the reversible phosphorylation of S-methyl-5'-thioadenosine (MTA) to adenine and 5-methylthioribose-1-phosphate. Involved in the breakdown of MTA, a major by-product of polyamine biosynthesis. Responsible for the first step in the methionine salvage pathway after MTA has been generated from S-adenosylmethionine. Has broad substrate specificity with 6-aminopurine nucleosides as preferred substrates.</text>
</comment>
<feature type="site" description="Important for substrate specificity" evidence="4">
    <location>
        <position position="182"/>
    </location>
</feature>
<dbReference type="Gene3D" id="3.40.50.1580">
    <property type="entry name" value="Nucleoside phosphorylase domain"/>
    <property type="match status" value="1"/>
</dbReference>
<comment type="subunit">
    <text evidence="4">Homotrimer.</text>
</comment>
<feature type="site" description="Important for substrate specificity" evidence="4">
    <location>
        <position position="236"/>
    </location>
</feature>
<dbReference type="RefSeq" id="XP_008718296.1">
    <property type="nucleotide sequence ID" value="XM_008720074.1"/>
</dbReference>
<feature type="binding site" evidence="4">
    <location>
        <begin position="100"/>
        <end position="101"/>
    </location>
    <ligand>
        <name>phosphate</name>
        <dbReference type="ChEBI" id="CHEBI:43474"/>
    </ligand>
</feature>
<dbReference type="GO" id="GO:0017061">
    <property type="term" value="F:S-methyl-5-thioadenosine phosphorylase activity"/>
    <property type="evidence" value="ECO:0007669"/>
    <property type="project" value="UniProtKB-UniRule"/>
</dbReference>
<evidence type="ECO:0000313" key="6">
    <source>
        <dbReference type="EMBL" id="ETN39511.1"/>
    </source>
</evidence>
<dbReference type="PANTHER" id="PTHR42679">
    <property type="entry name" value="S-METHYL-5'-THIOADENOSINE PHOSPHORYLASE"/>
    <property type="match status" value="1"/>
</dbReference>
<feature type="binding site" evidence="4">
    <location>
        <begin position="67"/>
        <end position="68"/>
    </location>
    <ligand>
        <name>phosphate</name>
        <dbReference type="ChEBI" id="CHEBI:43474"/>
    </ligand>
</feature>
<evidence type="ECO:0000256" key="2">
    <source>
        <dbReference type="ARBA" id="ARBA00022679"/>
    </source>
</evidence>
<dbReference type="InterPro" id="IPR035994">
    <property type="entry name" value="Nucleoside_phosphorylase_sf"/>
</dbReference>
<feature type="binding site" evidence="4">
    <location>
        <position position="20"/>
    </location>
    <ligand>
        <name>phosphate</name>
        <dbReference type="ChEBI" id="CHEBI:43474"/>
    </ligand>
</feature>
<evidence type="ECO:0000313" key="7">
    <source>
        <dbReference type="Proteomes" id="UP000030752"/>
    </source>
</evidence>
<feature type="domain" description="Nucleoside phosphorylase" evidence="5">
    <location>
        <begin position="13"/>
        <end position="258"/>
    </location>
</feature>
<dbReference type="VEuPathDB" id="FungiDB:HMPREF1541_05737"/>
<feature type="binding site" evidence="4">
    <location>
        <position position="201"/>
    </location>
    <ligand>
        <name>phosphate</name>
        <dbReference type="ChEBI" id="CHEBI:43474"/>
    </ligand>
</feature>
<name>W2RSM8_CYPE1</name>
<keyword evidence="7" id="KW-1185">Reference proteome</keyword>
<dbReference type="GO" id="GO:0006166">
    <property type="term" value="P:purine ribonucleoside salvage"/>
    <property type="evidence" value="ECO:0007669"/>
    <property type="project" value="UniProtKB-KW"/>
</dbReference>